<feature type="transmembrane region" description="Helical" evidence="1">
    <location>
        <begin position="226"/>
        <end position="249"/>
    </location>
</feature>
<protein>
    <recommendedName>
        <fullName evidence="4">Transmembrane protein</fullName>
    </recommendedName>
</protein>
<dbReference type="RefSeq" id="WP_146092679.1">
    <property type="nucleotide sequence ID" value="NZ_HG992338.1"/>
</dbReference>
<keyword evidence="3" id="KW-1185">Reference proteome</keyword>
<dbReference type="Proteomes" id="UP000835287">
    <property type="component" value="Chromosome"/>
</dbReference>
<feature type="transmembrane region" description="Helical" evidence="1">
    <location>
        <begin position="187"/>
        <end position="220"/>
    </location>
</feature>
<feature type="transmembrane region" description="Helical" evidence="1">
    <location>
        <begin position="98"/>
        <end position="117"/>
    </location>
</feature>
<feature type="transmembrane region" description="Helical" evidence="1">
    <location>
        <begin position="293"/>
        <end position="316"/>
    </location>
</feature>
<keyword evidence="1" id="KW-0472">Membrane</keyword>
<name>A0ABM8SUY2_9XANT</name>
<feature type="transmembrane region" description="Helical" evidence="1">
    <location>
        <begin position="154"/>
        <end position="175"/>
    </location>
</feature>
<feature type="transmembrane region" description="Helical" evidence="1">
    <location>
        <begin position="370"/>
        <end position="390"/>
    </location>
</feature>
<evidence type="ECO:0000256" key="1">
    <source>
        <dbReference type="SAM" id="Phobius"/>
    </source>
</evidence>
<keyword evidence="1" id="KW-1133">Transmembrane helix</keyword>
<accession>A0ABM8SUY2</accession>
<dbReference type="EMBL" id="HG992338">
    <property type="protein sequence ID" value="CAE6835219.1"/>
    <property type="molecule type" value="Genomic_DNA"/>
</dbReference>
<evidence type="ECO:0008006" key="4">
    <source>
        <dbReference type="Google" id="ProtNLM"/>
    </source>
</evidence>
<reference evidence="2 3" key="1">
    <citation type="submission" date="2021-02" db="EMBL/GenBank/DDBJ databases">
        <authorList>
            <person name="Pothier F. J."/>
        </authorList>
    </citation>
    <scope>NUCLEOTIDE SEQUENCE [LARGE SCALE GENOMIC DNA]</scope>
    <source>
        <strain evidence="2 3">301</strain>
    </source>
</reference>
<keyword evidence="1" id="KW-0812">Transmembrane</keyword>
<proteinExistence type="predicted"/>
<sequence length="491" mass="54119">MPTASQPHPSGPMHFAKRFVLPWLALTLFLGAFYHWSGLNIQPFRAESGLFIAWAYSGDLSHFMDAHIYSSYSGHYTPLFFAAELLQARLFGASEHLWFWRQILLLGLLGTALVSLARTTLEALGSNRGVSQIASYLLATVFLLQPAIAEMVTWPFMAGQFLCLACATMGLRYLIRAAGLRDERALLWAMVWSYASMHFLGVGFVMSITTLASCCVLMWSQRLPSQHWRIICIFAVLTALHGAMMTYGVPTQELAVPPSTLVKRFGALYMGLVHGGLQSLWASGRFRWPDVEAFPVDAVYGLALLAALLAAAAAMAQRARMAPRSSQMLASIVIGYPALALALFSALPVLRTKGTADPHSLDGFLFGTRYLIFATFFAYLPVSALVGAVARKLGKPMLVPLLILALGSAAGTVAFIRITIPQIWPYLLTPSHELWANVVKEAATQQQTQGYVKDRPLTELDHEFNPPMHLYTPLIEHDLGCTKCVRIERKP</sequence>
<feature type="transmembrane region" description="Helical" evidence="1">
    <location>
        <begin position="328"/>
        <end position="350"/>
    </location>
</feature>
<gene>
    <name evidence="2" type="ORF">XAC301_37170</name>
</gene>
<feature type="transmembrane region" description="Helical" evidence="1">
    <location>
        <begin position="20"/>
        <end position="37"/>
    </location>
</feature>
<evidence type="ECO:0000313" key="2">
    <source>
        <dbReference type="EMBL" id="CAE6835205.1"/>
    </source>
</evidence>
<feature type="transmembrane region" description="Helical" evidence="1">
    <location>
        <begin position="129"/>
        <end position="148"/>
    </location>
</feature>
<evidence type="ECO:0000313" key="3">
    <source>
        <dbReference type="Proteomes" id="UP000835287"/>
    </source>
</evidence>
<organism evidence="2 3">
    <name type="scientific">Xanthomonas arboricola pv. corylina</name>
    <dbReference type="NCBI Taxonomy" id="487821"/>
    <lineage>
        <taxon>Bacteria</taxon>
        <taxon>Pseudomonadati</taxon>
        <taxon>Pseudomonadota</taxon>
        <taxon>Gammaproteobacteria</taxon>
        <taxon>Lysobacterales</taxon>
        <taxon>Lysobacteraceae</taxon>
        <taxon>Xanthomonas</taxon>
    </lineage>
</organism>
<feature type="transmembrane region" description="Helical" evidence="1">
    <location>
        <begin position="397"/>
        <end position="420"/>
    </location>
</feature>
<dbReference type="EMBL" id="HG992338">
    <property type="protein sequence ID" value="CAE6835205.1"/>
    <property type="molecule type" value="Genomic_DNA"/>
</dbReference>